<dbReference type="PANTHER" id="PTHR22726:SF24">
    <property type="entry name" value="M48 FAMILY METALLOPEPTIDASE"/>
    <property type="match status" value="1"/>
</dbReference>
<protein>
    <submittedName>
        <fullName evidence="9">M48 family metalloprotease</fullName>
        <ecNumber evidence="9">3.4.24.-</ecNumber>
    </submittedName>
</protein>
<dbReference type="PROSITE" id="PS51257">
    <property type="entry name" value="PROKAR_LIPOPROTEIN"/>
    <property type="match status" value="1"/>
</dbReference>
<feature type="domain" description="Peptidase M48" evidence="8">
    <location>
        <begin position="63"/>
        <end position="239"/>
    </location>
</feature>
<accession>A0ABX7WN78</accession>
<reference evidence="9 10" key="1">
    <citation type="submission" date="2021-04" db="EMBL/GenBank/DDBJ databases">
        <title>Genomics, taxonomy and metabolism of representatives of sulfur bacteria of the genus Thiothrix: Thiothrix fructosivorans QT, Thiothrix unzii A1T and three new species, Thiothrix subterranea sp. nov., Thiothrix litoralis sp. nov. and 'Candidatus Thiothrix anitrata' sp. nov.</title>
        <authorList>
            <person name="Ravin N.V."/>
            <person name="Smolyakov D."/>
            <person name="Rudenko T.S."/>
            <person name="Mardanov A.V."/>
            <person name="Beletsky A.V."/>
            <person name="Markov N.D."/>
            <person name="Fomenkov A.I."/>
            <person name="Roberts R.J."/>
            <person name="Karnachuk O.V."/>
            <person name="Novikov A."/>
            <person name="Grabovich M.Y."/>
        </authorList>
    </citation>
    <scope>NUCLEOTIDE SEQUENCE [LARGE SCALE GENOMIC DNA]</scope>
    <source>
        <strain evidence="9 10">AS</strain>
    </source>
</reference>
<feature type="chain" id="PRO_5047191910" evidence="7">
    <location>
        <begin position="24"/>
        <end position="327"/>
    </location>
</feature>
<gene>
    <name evidence="9" type="ORF">J9253_14650</name>
</gene>
<dbReference type="Proteomes" id="UP000672039">
    <property type="component" value="Chromosome"/>
</dbReference>
<dbReference type="InterPro" id="IPR001915">
    <property type="entry name" value="Peptidase_M48"/>
</dbReference>
<evidence type="ECO:0000256" key="2">
    <source>
        <dbReference type="ARBA" id="ARBA00022723"/>
    </source>
</evidence>
<evidence type="ECO:0000256" key="1">
    <source>
        <dbReference type="ARBA" id="ARBA00022670"/>
    </source>
</evidence>
<dbReference type="Pfam" id="PF01435">
    <property type="entry name" value="Peptidase_M48"/>
    <property type="match status" value="1"/>
</dbReference>
<evidence type="ECO:0000256" key="3">
    <source>
        <dbReference type="ARBA" id="ARBA00022801"/>
    </source>
</evidence>
<keyword evidence="4 6" id="KW-0862">Zinc</keyword>
<sequence>MRLTTLFTSILLSSAVVLGGCSANPVSGKNELALMSEAEEIQTGQQAHQEMLAKSPPYQNAALQAYVSRVGQLMAAQSPRQNIRFTFTVLDDVAVNAFALPGGYVYITTGLMAYLNSEAELAGVLGHEIGHVSARHNVSQASWSTVGGILTTMAGEQLGNKELFNTIGELGLNSYSRNQELDADGLGAQFLARAGYDPANMANVIATLQAYDQFNGNTSDSYRDLFSTHPNNDVRLQQLISQARQYGGGGRDPGRETYLRQLEGLRLPLGNGQTVQVRLITASPGDNFTTLAQSSRLSNNAAAHLRVLNGLYPNGEPSPGQLLKTIH</sequence>
<dbReference type="GO" id="GO:0008237">
    <property type="term" value="F:metallopeptidase activity"/>
    <property type="evidence" value="ECO:0007669"/>
    <property type="project" value="UniProtKB-KW"/>
</dbReference>
<evidence type="ECO:0000259" key="8">
    <source>
        <dbReference type="Pfam" id="PF01435"/>
    </source>
</evidence>
<proteinExistence type="inferred from homology"/>
<keyword evidence="3 6" id="KW-0378">Hydrolase</keyword>
<dbReference type="EMBL" id="CP072801">
    <property type="protein sequence ID" value="QTR45236.1"/>
    <property type="molecule type" value="Genomic_DNA"/>
</dbReference>
<evidence type="ECO:0000313" key="9">
    <source>
        <dbReference type="EMBL" id="QTR45236.1"/>
    </source>
</evidence>
<name>A0ABX7WN78_9GAMM</name>
<dbReference type="Gene3D" id="3.30.2010.10">
    <property type="entry name" value="Metalloproteases ('zincins'), catalytic domain"/>
    <property type="match status" value="1"/>
</dbReference>
<keyword evidence="7" id="KW-0732">Signal</keyword>
<comment type="cofactor">
    <cofactor evidence="6">
        <name>Zn(2+)</name>
        <dbReference type="ChEBI" id="CHEBI:29105"/>
    </cofactor>
    <text evidence="6">Binds 1 zinc ion per subunit.</text>
</comment>
<keyword evidence="5 6" id="KW-0482">Metalloprotease</keyword>
<feature type="signal peptide" evidence="7">
    <location>
        <begin position="1"/>
        <end position="23"/>
    </location>
</feature>
<keyword evidence="1 6" id="KW-0645">Protease</keyword>
<dbReference type="RefSeq" id="WP_210221657.1">
    <property type="nucleotide sequence ID" value="NZ_CP072801.1"/>
</dbReference>
<dbReference type="PANTHER" id="PTHR22726">
    <property type="entry name" value="METALLOENDOPEPTIDASE OMA1"/>
    <property type="match status" value="1"/>
</dbReference>
<keyword evidence="2" id="KW-0479">Metal-binding</keyword>
<comment type="similarity">
    <text evidence="6">Belongs to the peptidase M48 family.</text>
</comment>
<evidence type="ECO:0000256" key="4">
    <source>
        <dbReference type="ARBA" id="ARBA00022833"/>
    </source>
</evidence>
<evidence type="ECO:0000256" key="6">
    <source>
        <dbReference type="RuleBase" id="RU003983"/>
    </source>
</evidence>
<evidence type="ECO:0000256" key="7">
    <source>
        <dbReference type="SAM" id="SignalP"/>
    </source>
</evidence>
<dbReference type="InterPro" id="IPR051156">
    <property type="entry name" value="Mito/Outer_Membr_Metalloprot"/>
</dbReference>
<dbReference type="EC" id="3.4.24.-" evidence="9"/>
<organism evidence="9 10">
    <name type="scientific">Thiothrix litoralis</name>
    <dbReference type="NCBI Taxonomy" id="2891210"/>
    <lineage>
        <taxon>Bacteria</taxon>
        <taxon>Pseudomonadati</taxon>
        <taxon>Pseudomonadota</taxon>
        <taxon>Gammaproteobacteria</taxon>
        <taxon>Thiotrichales</taxon>
        <taxon>Thiotrichaceae</taxon>
        <taxon>Thiothrix</taxon>
    </lineage>
</organism>
<dbReference type="CDD" id="cd07333">
    <property type="entry name" value="M48C_bepA_like"/>
    <property type="match status" value="1"/>
</dbReference>
<evidence type="ECO:0000256" key="5">
    <source>
        <dbReference type="ARBA" id="ARBA00023049"/>
    </source>
</evidence>
<evidence type="ECO:0000313" key="10">
    <source>
        <dbReference type="Proteomes" id="UP000672039"/>
    </source>
</evidence>
<keyword evidence="10" id="KW-1185">Reference proteome</keyword>